<sequence>MDDSMLKYKQIIEQQQIMITSLSQQINCTSNYGYSMINGSCVQVSCAISGQQNINGICQCTNINSIVVDGLCVCPFNSFVIGSACVCSISGQTIQNRQCACQTTGAFVNNNVCTCGENGINISNSCSCPSGANLVNGVCICSNINAYISGNQCVCPLYSSLVGNTCKCPSNSQIIDNECICNQISGQIMKNGLCICQTIDAYVNSDECVCGLNANNVSNTCTCPANSILINNICQCNKISGQYMVSGTCQCPFGQSVVYDQCQQTSHVINITNFECSQEVFAQSFDIQSITNQITDQSNFSSGYVFSALTAVENAFISVSDYIYTSSIYPLFQSQNIFKNIKLSFGTQIYINGSFLLSSSTQISINKMNIITKFGSQLTVNNLLNIISSLSTNANITNLLVNLSFAISSGNITLINNINGLFNIQGYQVLGMFITTKTVAMIGINIYAATIIVNQLHFQPSVFNVGNGSSYIFSVIKTTSTIIINNFAVILGNSSNFQLLSSIPTTNINIDYFTFGGIIAYITSNSTVNVNRAIFDSYQKLSTSYVSYSGFLVGNIQSSTSSVSIQNMCLQQSLTSTAKNFFYFGLIGWNSGNASISNTSINFEIQGADINFFGIIGFQYNSIYVEAINLSTQMNFNSNSGSYIGSVFGFESSQTCSIQNTYLVDSNISSNIYHVGGIIGSKYSELSNIQLTIQNSTISKTNISGYTNIGSFIGYCQQNMYLINSKIQFVRLSSSSYVGIVVGYNNGTYIFSGSSSTQNYINGIIQNNCAILSNTWSIVGC</sequence>
<reference evidence="1" key="1">
    <citation type="submission" date="2023-06" db="EMBL/GenBank/DDBJ databases">
        <authorList>
            <person name="Kurt Z."/>
        </authorList>
    </citation>
    <scope>NUCLEOTIDE SEQUENCE</scope>
</reference>
<name>A0AA86TVD7_9EUKA</name>
<accession>A0AA86TVD7</accession>
<gene>
    <name evidence="1" type="ORF">HINF_LOCUS17970</name>
    <name evidence="2" type="ORF">HINF_LOCUS71157</name>
</gene>
<evidence type="ECO:0000313" key="1">
    <source>
        <dbReference type="EMBL" id="CAI9930325.1"/>
    </source>
</evidence>
<organism evidence="1">
    <name type="scientific">Hexamita inflata</name>
    <dbReference type="NCBI Taxonomy" id="28002"/>
    <lineage>
        <taxon>Eukaryota</taxon>
        <taxon>Metamonada</taxon>
        <taxon>Diplomonadida</taxon>
        <taxon>Hexamitidae</taxon>
        <taxon>Hexamitinae</taxon>
        <taxon>Hexamita</taxon>
    </lineage>
</organism>
<proteinExistence type="predicted"/>
<protein>
    <submittedName>
        <fullName evidence="1">Uncharacterized protein</fullName>
    </submittedName>
</protein>
<dbReference type="EMBL" id="CATOUU010000461">
    <property type="protein sequence ID" value="CAI9930325.1"/>
    <property type="molecule type" value="Genomic_DNA"/>
</dbReference>
<dbReference type="EMBL" id="CAXDID020000543">
    <property type="protein sequence ID" value="CAL6101368.1"/>
    <property type="molecule type" value="Genomic_DNA"/>
</dbReference>
<dbReference type="Proteomes" id="UP001642409">
    <property type="component" value="Unassembled WGS sequence"/>
</dbReference>
<comment type="caution">
    <text evidence="1">The sequence shown here is derived from an EMBL/GenBank/DDBJ whole genome shotgun (WGS) entry which is preliminary data.</text>
</comment>
<evidence type="ECO:0000313" key="3">
    <source>
        <dbReference type="Proteomes" id="UP001642409"/>
    </source>
</evidence>
<keyword evidence="3" id="KW-1185">Reference proteome</keyword>
<reference evidence="2 3" key="2">
    <citation type="submission" date="2024-07" db="EMBL/GenBank/DDBJ databases">
        <authorList>
            <person name="Akdeniz Z."/>
        </authorList>
    </citation>
    <scope>NUCLEOTIDE SEQUENCE [LARGE SCALE GENOMIC DNA]</scope>
</reference>
<evidence type="ECO:0000313" key="2">
    <source>
        <dbReference type="EMBL" id="CAL6101368.1"/>
    </source>
</evidence>
<dbReference type="AlphaFoldDB" id="A0AA86TVD7"/>